<proteinExistence type="predicted"/>
<gene>
    <name evidence="1" type="ORF">ACFYXQ_27645</name>
</gene>
<evidence type="ECO:0000313" key="1">
    <source>
        <dbReference type="EMBL" id="MFF3571559.1"/>
    </source>
</evidence>
<name>A0ABW6S745_9NOCA</name>
<evidence type="ECO:0008006" key="3">
    <source>
        <dbReference type="Google" id="ProtNLM"/>
    </source>
</evidence>
<dbReference type="Proteomes" id="UP001601992">
    <property type="component" value="Unassembled WGS sequence"/>
</dbReference>
<accession>A0ABW6S745</accession>
<dbReference type="RefSeq" id="WP_157186406.1">
    <property type="nucleotide sequence ID" value="NZ_JBIAQY010000010.1"/>
</dbReference>
<organism evidence="1 2">
    <name type="scientific">Nocardia jiangxiensis</name>
    <dbReference type="NCBI Taxonomy" id="282685"/>
    <lineage>
        <taxon>Bacteria</taxon>
        <taxon>Bacillati</taxon>
        <taxon>Actinomycetota</taxon>
        <taxon>Actinomycetes</taxon>
        <taxon>Mycobacteriales</taxon>
        <taxon>Nocardiaceae</taxon>
        <taxon>Nocardia</taxon>
    </lineage>
</organism>
<sequence>MTPPSTNPAEYFDAFYRTRPADGTDVRSAGWDIGQPGAEARTPIPAWLFSARRQG</sequence>
<comment type="caution">
    <text evidence="1">The sequence shown here is derived from an EMBL/GenBank/DDBJ whole genome shotgun (WGS) entry which is preliminary data.</text>
</comment>
<protein>
    <recommendedName>
        <fullName evidence="3">SAM-dependent methyltransferase</fullName>
    </recommendedName>
</protein>
<reference evidence="1 2" key="1">
    <citation type="submission" date="2024-10" db="EMBL/GenBank/DDBJ databases">
        <title>The Natural Products Discovery Center: Release of the First 8490 Sequenced Strains for Exploring Actinobacteria Biosynthetic Diversity.</title>
        <authorList>
            <person name="Kalkreuter E."/>
            <person name="Kautsar S.A."/>
            <person name="Yang D."/>
            <person name="Bader C.D."/>
            <person name="Teijaro C.N."/>
            <person name="Fluegel L."/>
            <person name="Davis C.M."/>
            <person name="Simpson J.R."/>
            <person name="Lauterbach L."/>
            <person name="Steele A.D."/>
            <person name="Gui C."/>
            <person name="Meng S."/>
            <person name="Li G."/>
            <person name="Viehrig K."/>
            <person name="Ye F."/>
            <person name="Su P."/>
            <person name="Kiefer A.F."/>
            <person name="Nichols A."/>
            <person name="Cepeda A.J."/>
            <person name="Yan W."/>
            <person name="Fan B."/>
            <person name="Jiang Y."/>
            <person name="Adhikari A."/>
            <person name="Zheng C.-J."/>
            <person name="Schuster L."/>
            <person name="Cowan T.M."/>
            <person name="Smanski M.J."/>
            <person name="Chevrette M.G."/>
            <person name="De Carvalho L.P.S."/>
            <person name="Shen B."/>
        </authorList>
    </citation>
    <scope>NUCLEOTIDE SEQUENCE [LARGE SCALE GENOMIC DNA]</scope>
    <source>
        <strain evidence="1 2">NPDC002593</strain>
    </source>
</reference>
<keyword evidence="2" id="KW-1185">Reference proteome</keyword>
<dbReference type="EMBL" id="JBIAQY010000010">
    <property type="protein sequence ID" value="MFF3571559.1"/>
    <property type="molecule type" value="Genomic_DNA"/>
</dbReference>
<evidence type="ECO:0000313" key="2">
    <source>
        <dbReference type="Proteomes" id="UP001601992"/>
    </source>
</evidence>